<name>A0A5S6QPT0_TRIMR</name>
<protein>
    <submittedName>
        <fullName evidence="3">Uncharacterized protein</fullName>
    </submittedName>
</protein>
<keyword evidence="2" id="KW-1185">Reference proteome</keyword>
<evidence type="ECO:0000256" key="1">
    <source>
        <dbReference type="SAM" id="Phobius"/>
    </source>
</evidence>
<feature type="transmembrane region" description="Helical" evidence="1">
    <location>
        <begin position="78"/>
        <end position="100"/>
    </location>
</feature>
<dbReference type="WBParaSite" id="TMUE_2000009164.1">
    <property type="protein sequence ID" value="TMUE_2000009164.1"/>
    <property type="gene ID" value="WBGene00286266"/>
</dbReference>
<reference evidence="3" key="1">
    <citation type="submission" date="2019-12" db="UniProtKB">
        <authorList>
            <consortium name="WormBaseParasite"/>
        </authorList>
    </citation>
    <scope>IDENTIFICATION</scope>
</reference>
<keyword evidence="1" id="KW-0812">Transmembrane</keyword>
<feature type="transmembrane region" description="Helical" evidence="1">
    <location>
        <begin position="25"/>
        <end position="42"/>
    </location>
</feature>
<accession>A0A5S6QPT0</accession>
<keyword evidence="1" id="KW-1133">Transmembrane helix</keyword>
<sequence length="149" mass="16539">MFSHASAFYCTLLCKPSVNVDKLEMYVLSASVVLSSFAGFLLSEQELSCSPPVSFILPLCIGLQIYRTNVEQVLNIPMLMAGFSGGYFAWITILCLINALELQVQLVRVLSEQMTGVEDEWRFIVLLTAVDMACYVEMSTSPLGKIDNH</sequence>
<evidence type="ECO:0000313" key="2">
    <source>
        <dbReference type="Proteomes" id="UP000046395"/>
    </source>
</evidence>
<evidence type="ECO:0000313" key="3">
    <source>
        <dbReference type="WBParaSite" id="TMUE_2000009164.1"/>
    </source>
</evidence>
<proteinExistence type="predicted"/>
<keyword evidence="1" id="KW-0472">Membrane</keyword>
<feature type="transmembrane region" description="Helical" evidence="1">
    <location>
        <begin position="49"/>
        <end position="66"/>
    </location>
</feature>
<dbReference type="AlphaFoldDB" id="A0A5S6QPT0"/>
<organism evidence="2 3">
    <name type="scientific">Trichuris muris</name>
    <name type="common">Mouse whipworm</name>
    <dbReference type="NCBI Taxonomy" id="70415"/>
    <lineage>
        <taxon>Eukaryota</taxon>
        <taxon>Metazoa</taxon>
        <taxon>Ecdysozoa</taxon>
        <taxon>Nematoda</taxon>
        <taxon>Enoplea</taxon>
        <taxon>Dorylaimia</taxon>
        <taxon>Trichinellida</taxon>
        <taxon>Trichuridae</taxon>
        <taxon>Trichuris</taxon>
    </lineage>
</organism>
<dbReference type="Proteomes" id="UP000046395">
    <property type="component" value="Unassembled WGS sequence"/>
</dbReference>